<dbReference type="Pfam" id="PF18102">
    <property type="entry name" value="DTC"/>
    <property type="match status" value="1"/>
</dbReference>
<evidence type="ECO:0000259" key="11">
    <source>
        <dbReference type="PROSITE" id="PS50089"/>
    </source>
</evidence>
<dbReference type="GO" id="GO:0005737">
    <property type="term" value="C:cytoplasm"/>
    <property type="evidence" value="ECO:0007669"/>
    <property type="project" value="UniProtKB-SubCell"/>
</dbReference>
<accession>A0AAD4MTG2</accession>
<dbReference type="AlphaFoldDB" id="A0AAD4MTG2"/>
<keyword evidence="5 9" id="KW-0479">Metal-binding</keyword>
<evidence type="ECO:0000256" key="6">
    <source>
        <dbReference type="ARBA" id="ARBA00022771"/>
    </source>
</evidence>
<comment type="catalytic activity">
    <reaction evidence="1 9">
        <text>S-ubiquitinyl-[E2 ubiquitin-conjugating enzyme]-L-cysteine + [acceptor protein]-L-lysine = [E2 ubiquitin-conjugating enzyme]-L-cysteine + N(6)-ubiquitinyl-[acceptor protein]-L-lysine.</text>
        <dbReference type="EC" id="2.3.2.27"/>
    </reaction>
</comment>
<evidence type="ECO:0000313" key="14">
    <source>
        <dbReference type="Proteomes" id="UP001201812"/>
    </source>
</evidence>
<evidence type="ECO:0000259" key="12">
    <source>
        <dbReference type="PROSITE" id="PS51154"/>
    </source>
</evidence>
<dbReference type="InterPro" id="IPR043472">
    <property type="entry name" value="Macro_dom-like"/>
</dbReference>
<keyword evidence="4 9" id="KW-0808">Transferase</keyword>
<dbReference type="PROSITE" id="PS50089">
    <property type="entry name" value="ZF_RING_2"/>
    <property type="match status" value="1"/>
</dbReference>
<dbReference type="SUPFAM" id="SSF57850">
    <property type="entry name" value="RING/U-box"/>
    <property type="match status" value="1"/>
</dbReference>
<dbReference type="InterPro" id="IPR039399">
    <property type="entry name" value="Deltex_C_sf"/>
</dbReference>
<dbReference type="SUPFAM" id="SSF52949">
    <property type="entry name" value="Macro domain-like"/>
    <property type="match status" value="1"/>
</dbReference>
<dbReference type="InterPro" id="IPR001841">
    <property type="entry name" value="Znf_RING"/>
</dbReference>
<comment type="caution">
    <text evidence="13">The sequence shown here is derived from an EMBL/GenBank/DDBJ whole genome shotgun (WGS) entry which is preliminary data.</text>
</comment>
<evidence type="ECO:0000313" key="13">
    <source>
        <dbReference type="EMBL" id="KAI1704326.1"/>
    </source>
</evidence>
<dbReference type="GO" id="GO:0007219">
    <property type="term" value="P:Notch signaling pathway"/>
    <property type="evidence" value="ECO:0007669"/>
    <property type="project" value="InterPro"/>
</dbReference>
<keyword evidence="9" id="KW-0963">Cytoplasm</keyword>
<dbReference type="Gene3D" id="3.40.220.10">
    <property type="entry name" value="Leucine Aminopeptidase, subunit E, domain 1"/>
    <property type="match status" value="1"/>
</dbReference>
<dbReference type="GO" id="GO:0016567">
    <property type="term" value="P:protein ubiquitination"/>
    <property type="evidence" value="ECO:0007669"/>
    <property type="project" value="UniProtKB-UniRule"/>
</dbReference>
<dbReference type="InterPro" id="IPR039396">
    <property type="entry name" value="Deltex_C"/>
</dbReference>
<dbReference type="InterPro" id="IPR002589">
    <property type="entry name" value="Macro_dom"/>
</dbReference>
<dbReference type="Pfam" id="PF01661">
    <property type="entry name" value="Macro"/>
    <property type="match status" value="1"/>
</dbReference>
<comment type="subcellular location">
    <subcellularLocation>
        <location evidence="9">Cytoplasm</location>
    </subcellularLocation>
</comment>
<feature type="domain" description="Macro" evidence="12">
    <location>
        <begin position="36"/>
        <end position="210"/>
    </location>
</feature>
<evidence type="ECO:0000256" key="5">
    <source>
        <dbReference type="ARBA" id="ARBA00022723"/>
    </source>
</evidence>
<dbReference type="EMBL" id="JAKKPZ010000069">
    <property type="protein sequence ID" value="KAI1704326.1"/>
    <property type="molecule type" value="Genomic_DNA"/>
</dbReference>
<evidence type="ECO:0000256" key="10">
    <source>
        <dbReference type="SAM" id="MobiDB-lite"/>
    </source>
</evidence>
<dbReference type="Gene3D" id="3.30.40.10">
    <property type="entry name" value="Zinc/RING finger domain, C3HC4 (zinc finger)"/>
    <property type="match status" value="1"/>
</dbReference>
<dbReference type="GO" id="GO:0008270">
    <property type="term" value="F:zinc ion binding"/>
    <property type="evidence" value="ECO:0007669"/>
    <property type="project" value="UniProtKB-KW"/>
</dbReference>
<keyword evidence="6 8" id="KW-0863">Zinc-finger</keyword>
<dbReference type="EC" id="2.3.2.27" evidence="9"/>
<evidence type="ECO:0000256" key="1">
    <source>
        <dbReference type="ARBA" id="ARBA00000900"/>
    </source>
</evidence>
<sequence>MPRTNKVAKKSIPAQGSKQVATKRKLAESSEMSRRQVVLYSGAFQGVEISCVMGDVTESDLDAIVVSCDPQFQLNQGLVKAVAQAAGPQFSRAVTAATHGAHTDVVSVAASGTLKSKHVILVPLRNQIHQARLDTAYSVAFQQAAQLGISSLCVPPIGSGSLDMCLEDVADFVAQALQGCSGFGSLKKIQFIDLNCFSMNVFGDALKKLTTGEIVRPPVASLNVAKPKVYYKEISKSDIPKSSGSKSSEPDVCSVCLCDLVADDDAGDGDSLVRLNLCSHLFHKQCIELAFKSKRQCPVCMTWYDAAVGNQPIGSKMTVSQTPGSVPGHPDAKGWHAINYVIPGGIQTAEHLRPGVPFSGTHRTAYLPNNAAGTEVLKLLRIAFDRRLIFTVGDSVTSGAKNTVTWNCIHHKTSQSGGSSNFGYPDPDYLDRVREELNAVGVHKDLIDDE</sequence>
<dbReference type="Pfam" id="PF13639">
    <property type="entry name" value="zf-RING_2"/>
    <property type="match status" value="1"/>
</dbReference>
<comment type="similarity">
    <text evidence="3 9">Belongs to the Deltex family.</text>
</comment>
<reference evidence="13" key="1">
    <citation type="submission" date="2022-01" db="EMBL/GenBank/DDBJ databases">
        <title>Genome Sequence Resource for Two Populations of Ditylenchus destructor, the Migratory Endoparasitic Phytonematode.</title>
        <authorList>
            <person name="Zhang H."/>
            <person name="Lin R."/>
            <person name="Xie B."/>
        </authorList>
    </citation>
    <scope>NUCLEOTIDE SEQUENCE</scope>
    <source>
        <strain evidence="13">BazhouSP</strain>
    </source>
</reference>
<evidence type="ECO:0000256" key="4">
    <source>
        <dbReference type="ARBA" id="ARBA00022679"/>
    </source>
</evidence>
<evidence type="ECO:0000256" key="7">
    <source>
        <dbReference type="ARBA" id="ARBA00022833"/>
    </source>
</evidence>
<dbReference type="InterPro" id="IPR013083">
    <property type="entry name" value="Znf_RING/FYVE/PHD"/>
</dbReference>
<evidence type="ECO:0000256" key="2">
    <source>
        <dbReference type="ARBA" id="ARBA00004906"/>
    </source>
</evidence>
<feature type="region of interest" description="Disordered" evidence="10">
    <location>
        <begin position="1"/>
        <end position="27"/>
    </location>
</feature>
<evidence type="ECO:0000256" key="3">
    <source>
        <dbReference type="ARBA" id="ARBA00009413"/>
    </source>
</evidence>
<dbReference type="PANTHER" id="PTHR12622">
    <property type="entry name" value="DELTEX-RELATED"/>
    <property type="match status" value="1"/>
</dbReference>
<evidence type="ECO:0000256" key="8">
    <source>
        <dbReference type="PROSITE-ProRule" id="PRU00175"/>
    </source>
</evidence>
<proteinExistence type="inferred from homology"/>
<dbReference type="InterPro" id="IPR039398">
    <property type="entry name" value="Deltex_fam"/>
</dbReference>
<dbReference type="GO" id="GO:0061630">
    <property type="term" value="F:ubiquitin protein ligase activity"/>
    <property type="evidence" value="ECO:0007669"/>
    <property type="project" value="UniProtKB-UniRule"/>
</dbReference>
<dbReference type="SMART" id="SM00506">
    <property type="entry name" value="A1pp"/>
    <property type="match status" value="1"/>
</dbReference>
<name>A0AAD4MTG2_9BILA</name>
<dbReference type="PROSITE" id="PS51154">
    <property type="entry name" value="MACRO"/>
    <property type="match status" value="1"/>
</dbReference>
<comment type="pathway">
    <text evidence="2 9">Protein modification; protein ubiquitination.</text>
</comment>
<keyword evidence="7 9" id="KW-0862">Zinc</keyword>
<protein>
    <recommendedName>
        <fullName evidence="9">E3 ubiquitin-protein ligase</fullName>
        <ecNumber evidence="9">2.3.2.27</ecNumber>
    </recommendedName>
</protein>
<evidence type="ECO:0000256" key="9">
    <source>
        <dbReference type="RuleBase" id="RU367105"/>
    </source>
</evidence>
<dbReference type="SMART" id="SM00184">
    <property type="entry name" value="RING"/>
    <property type="match status" value="1"/>
</dbReference>
<dbReference type="CDD" id="cd09633">
    <property type="entry name" value="Deltex_C"/>
    <property type="match status" value="1"/>
</dbReference>
<dbReference type="Gene3D" id="3.30.390.130">
    <property type="match status" value="1"/>
</dbReference>
<organism evidence="13 14">
    <name type="scientific">Ditylenchus destructor</name>
    <dbReference type="NCBI Taxonomy" id="166010"/>
    <lineage>
        <taxon>Eukaryota</taxon>
        <taxon>Metazoa</taxon>
        <taxon>Ecdysozoa</taxon>
        <taxon>Nematoda</taxon>
        <taxon>Chromadorea</taxon>
        <taxon>Rhabditida</taxon>
        <taxon>Tylenchina</taxon>
        <taxon>Tylenchomorpha</taxon>
        <taxon>Sphaerularioidea</taxon>
        <taxon>Anguinidae</taxon>
        <taxon>Anguininae</taxon>
        <taxon>Ditylenchus</taxon>
    </lineage>
</organism>
<keyword evidence="14" id="KW-1185">Reference proteome</keyword>
<dbReference type="Proteomes" id="UP001201812">
    <property type="component" value="Unassembled WGS sequence"/>
</dbReference>
<gene>
    <name evidence="13" type="ORF">DdX_14322</name>
</gene>
<feature type="domain" description="RING-type" evidence="11">
    <location>
        <begin position="253"/>
        <end position="300"/>
    </location>
</feature>